<evidence type="ECO:0000313" key="2">
    <source>
        <dbReference type="Proteomes" id="UP001157502"/>
    </source>
</evidence>
<name>A0ACC2H5M1_DALPE</name>
<comment type="caution">
    <text evidence="1">The sequence shown here is derived from an EMBL/GenBank/DDBJ whole genome shotgun (WGS) entry which is preliminary data.</text>
</comment>
<gene>
    <name evidence="1" type="ORF">DPEC_G00056640</name>
</gene>
<keyword evidence="2" id="KW-1185">Reference proteome</keyword>
<accession>A0ACC2H5M1</accession>
<proteinExistence type="predicted"/>
<dbReference type="EMBL" id="CM055732">
    <property type="protein sequence ID" value="KAJ8011293.1"/>
    <property type="molecule type" value="Genomic_DNA"/>
</dbReference>
<protein>
    <submittedName>
        <fullName evidence="1">Uncharacterized protein</fullName>
    </submittedName>
</protein>
<evidence type="ECO:0000313" key="1">
    <source>
        <dbReference type="EMBL" id="KAJ8011293.1"/>
    </source>
</evidence>
<organism evidence="1 2">
    <name type="scientific">Dallia pectoralis</name>
    <name type="common">Alaska blackfish</name>
    <dbReference type="NCBI Taxonomy" id="75939"/>
    <lineage>
        <taxon>Eukaryota</taxon>
        <taxon>Metazoa</taxon>
        <taxon>Chordata</taxon>
        <taxon>Craniata</taxon>
        <taxon>Vertebrata</taxon>
        <taxon>Euteleostomi</taxon>
        <taxon>Actinopterygii</taxon>
        <taxon>Neopterygii</taxon>
        <taxon>Teleostei</taxon>
        <taxon>Protacanthopterygii</taxon>
        <taxon>Esociformes</taxon>
        <taxon>Umbridae</taxon>
        <taxon>Dallia</taxon>
    </lineage>
</organism>
<dbReference type="Proteomes" id="UP001157502">
    <property type="component" value="Chromosome 5"/>
</dbReference>
<reference evidence="1" key="1">
    <citation type="submission" date="2021-05" db="EMBL/GenBank/DDBJ databases">
        <authorList>
            <person name="Pan Q."/>
            <person name="Jouanno E."/>
            <person name="Zahm M."/>
            <person name="Klopp C."/>
            <person name="Cabau C."/>
            <person name="Louis A."/>
            <person name="Berthelot C."/>
            <person name="Parey E."/>
            <person name="Roest Crollius H."/>
            <person name="Montfort J."/>
            <person name="Robinson-Rechavi M."/>
            <person name="Bouchez O."/>
            <person name="Lampietro C."/>
            <person name="Lopez Roques C."/>
            <person name="Donnadieu C."/>
            <person name="Postlethwait J."/>
            <person name="Bobe J."/>
            <person name="Dillon D."/>
            <person name="Chandos A."/>
            <person name="von Hippel F."/>
            <person name="Guiguen Y."/>
        </authorList>
    </citation>
    <scope>NUCLEOTIDE SEQUENCE</scope>
    <source>
        <strain evidence="1">YG-Jan2019</strain>
    </source>
</reference>
<sequence length="157" mass="17067">MLSSYRSYNDKLTRANSAPNVYTDVRINSKVGAFVCDRVRVCFLFYIFTSSLCSLVPLLYLRGGHPVMKELPLQSVSSSAVTTICPSNLPTSLSDSLVYTSVNFHKNPTFPNEAAVAITEVGTSPVTIGQTRPTLLPIVHADPAPTIYSTVGLPKRN</sequence>